<gene>
    <name evidence="2" type="ORF">B4U80_08416</name>
</gene>
<dbReference type="PANTHER" id="PTHR37984">
    <property type="entry name" value="PROTEIN CBG26694"/>
    <property type="match status" value="1"/>
</dbReference>
<proteinExistence type="predicted"/>
<accession>A0A443RXS6</accession>
<feature type="non-terminal residue" evidence="2">
    <location>
        <position position="215"/>
    </location>
</feature>
<keyword evidence="3" id="KW-1185">Reference proteome</keyword>
<dbReference type="Gene3D" id="3.10.10.10">
    <property type="entry name" value="HIV Type 1 Reverse Transcriptase, subunit A, domain 1"/>
    <property type="match status" value="1"/>
</dbReference>
<evidence type="ECO:0000313" key="2">
    <source>
        <dbReference type="EMBL" id="RWS20167.1"/>
    </source>
</evidence>
<name>A0A443RXS6_9ACAR</name>
<comment type="caution">
    <text evidence="2">The sequence shown here is derived from an EMBL/GenBank/DDBJ whole genome shotgun (WGS) entry which is preliminary data.</text>
</comment>
<dbReference type="CDD" id="cd01647">
    <property type="entry name" value="RT_LTR"/>
    <property type="match status" value="1"/>
</dbReference>
<dbReference type="GO" id="GO:0071897">
    <property type="term" value="P:DNA biosynthetic process"/>
    <property type="evidence" value="ECO:0007669"/>
    <property type="project" value="UniProtKB-ARBA"/>
</dbReference>
<evidence type="ECO:0000313" key="3">
    <source>
        <dbReference type="Proteomes" id="UP000288716"/>
    </source>
</evidence>
<dbReference type="SUPFAM" id="SSF56672">
    <property type="entry name" value="DNA/RNA polymerases"/>
    <property type="match status" value="1"/>
</dbReference>
<dbReference type="PANTHER" id="PTHR37984:SF5">
    <property type="entry name" value="PROTEIN NYNRIN-LIKE"/>
    <property type="match status" value="1"/>
</dbReference>
<dbReference type="STRING" id="299467.A0A443RXS6"/>
<dbReference type="InterPro" id="IPR043502">
    <property type="entry name" value="DNA/RNA_pol_sf"/>
</dbReference>
<evidence type="ECO:0000259" key="1">
    <source>
        <dbReference type="PROSITE" id="PS50878"/>
    </source>
</evidence>
<sequence length="215" mass="24626">MNSFTCVRKPNTLRICLDPNRLNQAIKTPKYPIPTFDDILAKVNGAKYFTVLDLKKGFLQLELDEESSDLCAFNTPFGRYKFKNLAFGIKSAPEVFQQIMDEVFGDIEGVSVYIDDLLIPGKTKEDHDIRLKKVLQRARENNVVFNHEKIQLRQQKIKYLGHVFTDQGLKPDESKVEAIVGFPEPNDKDRLKSLLGLIQYESKFIPKLSTLTADM</sequence>
<dbReference type="InterPro" id="IPR043128">
    <property type="entry name" value="Rev_trsase/Diguanyl_cyclase"/>
</dbReference>
<dbReference type="Gene3D" id="3.30.70.270">
    <property type="match status" value="2"/>
</dbReference>
<dbReference type="AlphaFoldDB" id="A0A443RXS6"/>
<dbReference type="Proteomes" id="UP000288716">
    <property type="component" value="Unassembled WGS sequence"/>
</dbReference>
<feature type="domain" description="Reverse transcriptase" evidence="1">
    <location>
        <begin position="1"/>
        <end position="164"/>
    </location>
</feature>
<reference evidence="2 3" key="1">
    <citation type="journal article" date="2018" name="Gigascience">
        <title>Genomes of trombidid mites reveal novel predicted allergens and laterally-transferred genes associated with secondary metabolism.</title>
        <authorList>
            <person name="Dong X."/>
            <person name="Chaisiri K."/>
            <person name="Xia D."/>
            <person name="Armstrong S.D."/>
            <person name="Fang Y."/>
            <person name="Donnelly M.J."/>
            <person name="Kadowaki T."/>
            <person name="McGarry J.W."/>
            <person name="Darby A.C."/>
            <person name="Makepeace B.L."/>
        </authorList>
    </citation>
    <scope>NUCLEOTIDE SEQUENCE [LARGE SCALE GENOMIC DNA]</scope>
    <source>
        <strain evidence="2">UoL-UT</strain>
    </source>
</reference>
<dbReference type="InterPro" id="IPR000477">
    <property type="entry name" value="RT_dom"/>
</dbReference>
<dbReference type="Pfam" id="PF00078">
    <property type="entry name" value="RVT_1"/>
    <property type="match status" value="1"/>
</dbReference>
<dbReference type="InterPro" id="IPR050951">
    <property type="entry name" value="Retrovirus_Pol_polyprotein"/>
</dbReference>
<dbReference type="VEuPathDB" id="VectorBase:LDEU011873"/>
<organism evidence="2 3">
    <name type="scientific">Leptotrombidium deliense</name>
    <dbReference type="NCBI Taxonomy" id="299467"/>
    <lineage>
        <taxon>Eukaryota</taxon>
        <taxon>Metazoa</taxon>
        <taxon>Ecdysozoa</taxon>
        <taxon>Arthropoda</taxon>
        <taxon>Chelicerata</taxon>
        <taxon>Arachnida</taxon>
        <taxon>Acari</taxon>
        <taxon>Acariformes</taxon>
        <taxon>Trombidiformes</taxon>
        <taxon>Prostigmata</taxon>
        <taxon>Anystina</taxon>
        <taxon>Parasitengona</taxon>
        <taxon>Trombiculoidea</taxon>
        <taxon>Trombiculidae</taxon>
        <taxon>Leptotrombidium</taxon>
    </lineage>
</organism>
<dbReference type="PROSITE" id="PS50878">
    <property type="entry name" value="RT_POL"/>
    <property type="match status" value="1"/>
</dbReference>
<dbReference type="OrthoDB" id="6513643at2759"/>
<protein>
    <submittedName>
        <fullName evidence="2">Transposon Ty3-I Gag-Pol polyprotein-like protein</fullName>
    </submittedName>
</protein>
<dbReference type="EMBL" id="NCKV01019531">
    <property type="protein sequence ID" value="RWS20167.1"/>
    <property type="molecule type" value="Genomic_DNA"/>
</dbReference>